<reference evidence="3 4" key="2">
    <citation type="submission" date="2019-11" db="EMBL/GenBank/DDBJ databases">
        <authorList>
            <person name="Lu H."/>
        </authorList>
    </citation>
    <scope>NUCLEOTIDE SEQUENCE [LARGE SCALE GENOMIC DNA]</scope>
    <source>
        <strain evidence="3 4">FIM1</strain>
    </source>
</reference>
<dbReference type="InterPro" id="IPR021006">
    <property type="entry name" value="Hda2/3"/>
</dbReference>
<evidence type="ECO:0000256" key="2">
    <source>
        <dbReference type="SAM" id="MobiDB-lite"/>
    </source>
</evidence>
<dbReference type="EMBL" id="CP015056">
    <property type="protein sequence ID" value="QGN15436.1"/>
    <property type="molecule type" value="Genomic_DNA"/>
</dbReference>
<keyword evidence="1" id="KW-0175">Coiled coil</keyword>
<name>A0ABX6EUX4_KLUMA</name>
<dbReference type="Gene3D" id="3.40.50.12360">
    <property type="match status" value="2"/>
</dbReference>
<evidence type="ECO:0000313" key="3">
    <source>
        <dbReference type="EMBL" id="QGN15436.1"/>
    </source>
</evidence>
<dbReference type="Proteomes" id="UP000422736">
    <property type="component" value="Chromosome 3"/>
</dbReference>
<gene>
    <name evidence="3" type="primary">HDA2</name>
    <name evidence="3" type="ORF">FIM1_2127</name>
</gene>
<feature type="region of interest" description="Disordered" evidence="2">
    <location>
        <begin position="699"/>
        <end position="729"/>
    </location>
</feature>
<sequence length="729" mass="84531">MFLYYILWLDFLHKQRSLVAEFRHNIVFFFFLYAQKNVSLRIARHFRFQRNAKRSFHKGIYGCHYTVYYVKASEAKVRKDQKNKKTVGPETTANMNLSSSRTQVFCIPVGLTQVQKDLLEILISIHAESFVSCIDKSLVPKLPVKHEADHDDVKRDLSMVALTDVQLTEWFFENIRAVSNHPCLLVEHYMPRQFLLMEPSERLISTSDKFGKLNLMVDLLLNRKDKSRLLQIAIVSHSVKELDLIEGVMLGKVAKLKRLSGTSLFDEKHEYDDQSFGVNSSNAENGSAMGSVGPESNFKTKDEYNYSKSKRKNDKGAQLDWLFLATTTHLTHSEDLFSRFNLDVIISFDPMLDDSLPSIYKVRKNGKKIPLVKLLVQDSPDHYLLSQRKSLLKDEAVQLDSIVHFLKYRADDKNLVSLRQYEDITSALIKGENPAALIPEMTTGSDKDSDDLTPFLTTPLGLMDLTYGKYELPLQSGPMDIKSYQHILKTLTAERLKQCSIEYEEREKLVLETRIRETKRLNDYDELKVQAGQYFKKLKENEGKLNDSEKRVERTKSDLDILDERLTKLLDRKSELLKLLELSDVSSEIDSRKQISEKLSTDVDELRKRNDEEGTRNEELRSEYQEKSSEAAAKALYTSKLKSEKEELERKLNGPYTKWQLQTLQDKERKLKTTLRKLVQQSQFLIQYMNRVQDQYNIENEPTKKPSPSTNHSSRYTTRTTRATSPTYT</sequence>
<feature type="compositionally biased region" description="Low complexity" evidence="2">
    <location>
        <begin position="709"/>
        <end position="729"/>
    </location>
</feature>
<feature type="compositionally biased region" description="Basic and acidic residues" evidence="2">
    <location>
        <begin position="603"/>
        <end position="629"/>
    </location>
</feature>
<accession>A0ABX6EUX4</accession>
<dbReference type="Pfam" id="PF11496">
    <property type="entry name" value="HDA2-3"/>
    <property type="match status" value="1"/>
</dbReference>
<feature type="region of interest" description="Disordered" evidence="2">
    <location>
        <begin position="603"/>
        <end position="631"/>
    </location>
</feature>
<protein>
    <submittedName>
        <fullName evidence="3">HDA1 complex subunit 2</fullName>
    </submittedName>
</protein>
<organism evidence="3 4">
    <name type="scientific">Kluyveromyces marxianus</name>
    <name type="common">Yeast</name>
    <name type="synonym">Candida kefyr</name>
    <dbReference type="NCBI Taxonomy" id="4911"/>
    <lineage>
        <taxon>Eukaryota</taxon>
        <taxon>Fungi</taxon>
        <taxon>Dikarya</taxon>
        <taxon>Ascomycota</taxon>
        <taxon>Saccharomycotina</taxon>
        <taxon>Saccharomycetes</taxon>
        <taxon>Saccharomycetales</taxon>
        <taxon>Saccharomycetaceae</taxon>
        <taxon>Kluyveromyces</taxon>
    </lineage>
</organism>
<evidence type="ECO:0000313" key="4">
    <source>
        <dbReference type="Proteomes" id="UP000422736"/>
    </source>
</evidence>
<evidence type="ECO:0000256" key="1">
    <source>
        <dbReference type="SAM" id="Coils"/>
    </source>
</evidence>
<proteinExistence type="predicted"/>
<dbReference type="InterPro" id="IPR038609">
    <property type="entry name" value="HDA1_su2/3_sf"/>
</dbReference>
<keyword evidence="4" id="KW-1185">Reference proteome</keyword>
<reference evidence="3 4" key="1">
    <citation type="submission" date="2016-03" db="EMBL/GenBank/DDBJ databases">
        <title>How can Kluyveromyces marxianus grow so fast - potential evolutionary course in Saccharomyces Complex revealed by comparative genomics.</title>
        <authorList>
            <person name="Mo W."/>
            <person name="Lu W."/>
            <person name="Yang X."/>
            <person name="Qi J."/>
            <person name="Lv H."/>
        </authorList>
    </citation>
    <scope>NUCLEOTIDE SEQUENCE [LARGE SCALE GENOMIC DNA]</scope>
    <source>
        <strain evidence="3 4">FIM1</strain>
    </source>
</reference>
<feature type="coiled-coil region" evidence="1">
    <location>
        <begin position="538"/>
        <end position="572"/>
    </location>
</feature>